<keyword evidence="4" id="KW-0479">Metal-binding</keyword>
<evidence type="ECO:0000256" key="2">
    <source>
        <dbReference type="ARBA" id="ARBA00008776"/>
    </source>
</evidence>
<reference evidence="10" key="2">
    <citation type="journal article" date="2023" name="IMA Fungus">
        <title>Comparative genomic study of the Penicillium genus elucidates a diverse pangenome and 15 lateral gene transfer events.</title>
        <authorList>
            <person name="Petersen C."/>
            <person name="Sorensen T."/>
            <person name="Nielsen M.R."/>
            <person name="Sondergaard T.E."/>
            <person name="Sorensen J.L."/>
            <person name="Fitzpatrick D.A."/>
            <person name="Frisvad J.C."/>
            <person name="Nielsen K.L."/>
        </authorList>
    </citation>
    <scope>NUCLEOTIDE SEQUENCE</scope>
    <source>
        <strain evidence="10">IBT 19713</strain>
    </source>
</reference>
<dbReference type="GO" id="GO:0003723">
    <property type="term" value="F:RNA binding"/>
    <property type="evidence" value="ECO:0007669"/>
    <property type="project" value="InterPro"/>
</dbReference>
<comment type="subcellular location">
    <subcellularLocation>
        <location evidence="1">Nucleus</location>
    </subcellularLocation>
</comment>
<feature type="non-terminal residue" evidence="10">
    <location>
        <position position="1"/>
    </location>
</feature>
<dbReference type="PANTHER" id="PTHR12786">
    <property type="entry name" value="SPLICING FACTOR SF3A-RELATED"/>
    <property type="match status" value="1"/>
</dbReference>
<dbReference type="SUPFAM" id="SSF57667">
    <property type="entry name" value="beta-beta-alpha zinc fingers"/>
    <property type="match status" value="1"/>
</dbReference>
<evidence type="ECO:0000313" key="10">
    <source>
        <dbReference type="EMBL" id="KAJ5223344.1"/>
    </source>
</evidence>
<feature type="domain" description="Matrin-type" evidence="9">
    <location>
        <begin position="452"/>
        <end position="483"/>
    </location>
</feature>
<evidence type="ECO:0000259" key="9">
    <source>
        <dbReference type="PROSITE" id="PS50171"/>
    </source>
</evidence>
<name>A0A9W9NRN8_9EURO</name>
<evidence type="ECO:0000256" key="3">
    <source>
        <dbReference type="ARBA" id="ARBA00022553"/>
    </source>
</evidence>
<feature type="region of interest" description="Disordered" evidence="8">
    <location>
        <begin position="1"/>
        <end position="36"/>
    </location>
</feature>
<dbReference type="RefSeq" id="XP_058327527.1">
    <property type="nucleotide sequence ID" value="XM_058477182.1"/>
</dbReference>
<reference evidence="10" key="1">
    <citation type="submission" date="2022-11" db="EMBL/GenBank/DDBJ databases">
        <authorList>
            <person name="Petersen C."/>
        </authorList>
    </citation>
    <scope>NUCLEOTIDE SEQUENCE</scope>
    <source>
        <strain evidence="10">IBT 19713</strain>
    </source>
</reference>
<evidence type="ECO:0000256" key="4">
    <source>
        <dbReference type="ARBA" id="ARBA00022723"/>
    </source>
</evidence>
<feature type="compositionally biased region" description="Basic residues" evidence="8">
    <location>
        <begin position="1"/>
        <end position="10"/>
    </location>
</feature>
<dbReference type="InterPro" id="IPR036236">
    <property type="entry name" value="Znf_C2H2_sf"/>
</dbReference>
<dbReference type="Pfam" id="PF12171">
    <property type="entry name" value="zf-C2H2_jaz"/>
    <property type="match status" value="1"/>
</dbReference>
<dbReference type="GeneID" id="83204485"/>
<dbReference type="InterPro" id="IPR024598">
    <property type="entry name" value="SF3a60/Prp9_C"/>
</dbReference>
<organism evidence="10 11">
    <name type="scientific">Penicillium chermesinum</name>
    <dbReference type="NCBI Taxonomy" id="63820"/>
    <lineage>
        <taxon>Eukaryota</taxon>
        <taxon>Fungi</taxon>
        <taxon>Dikarya</taxon>
        <taxon>Ascomycota</taxon>
        <taxon>Pezizomycotina</taxon>
        <taxon>Eurotiomycetes</taxon>
        <taxon>Eurotiomycetidae</taxon>
        <taxon>Eurotiales</taxon>
        <taxon>Aspergillaceae</taxon>
        <taxon>Penicillium</taxon>
    </lineage>
</organism>
<sequence length="540" mass="62729">MSQSKKKRRDKIGAEEQSRDNIGVSSPPPIFKSKNTVKLPAPNIRVTLKMRFEDQRFLHEDLDHLELAVADRAAQEPRNIRERLSRDHELAKFLNRIQEQSKRLMDIYEDADGVRKMESQSLSTGDQYEEFYKQLDPIKEFHKRYPNQPVENLEKAYKRRAPAEIEASGLEADNMFSGEEAFGQFLDLIGLHEQYLNLPSVKRLPYIQYLDVFDIFVPPTLNIKRKDKLSDKYFRYVNELASYLESFIKRARPLQDLDATFAAFLQDFDKKWAAKEIPGWTDEDNGKGGESGDDLWCPDCEKQFTNPNVYRSHLTQKKHIRAAEARKAAGASGEKPSAPAGDGPSSLARGLKERAVAEREHRIRCLTNELQEERKKTRTNVERRQGMTEHERQMEYEALMAGSEQQRETHDGENSDEDGDERFDNPLNVPLGWDGKPIPFWLYKLHGLGVEYPCEICGNYIYMGRRAYDRHFSEARHLYGLKCLGITSNTSLFREINRIDEAVSLWEKLEAERKQERELRENIVQMEDADGNVMPERIYN</sequence>
<dbReference type="SMART" id="SM00355">
    <property type="entry name" value="ZnF_C2H2"/>
    <property type="match status" value="2"/>
</dbReference>
<dbReference type="EMBL" id="JAPQKS010000006">
    <property type="protein sequence ID" value="KAJ5223344.1"/>
    <property type="molecule type" value="Genomic_DNA"/>
</dbReference>
<dbReference type="InterPro" id="IPR022755">
    <property type="entry name" value="Znf_C2H2_jaz"/>
</dbReference>
<dbReference type="PANTHER" id="PTHR12786:SF2">
    <property type="entry name" value="SPLICING FACTOR 3A SUBUNIT 3"/>
    <property type="match status" value="1"/>
</dbReference>
<keyword evidence="11" id="KW-1185">Reference proteome</keyword>
<comment type="caution">
    <text evidence="10">The sequence shown here is derived from an EMBL/GenBank/DDBJ whole genome shotgun (WGS) entry which is preliminary data.</text>
</comment>
<dbReference type="Proteomes" id="UP001150941">
    <property type="component" value="Unassembled WGS sequence"/>
</dbReference>
<comment type="similarity">
    <text evidence="2">Belongs to the SF3A3 family.</text>
</comment>
<keyword evidence="7" id="KW-0539">Nucleus</keyword>
<evidence type="ECO:0000256" key="5">
    <source>
        <dbReference type="ARBA" id="ARBA00022771"/>
    </source>
</evidence>
<keyword evidence="3" id="KW-0597">Phosphoprotein</keyword>
<dbReference type="Pfam" id="PF16837">
    <property type="entry name" value="SF3A3"/>
    <property type="match status" value="1"/>
</dbReference>
<dbReference type="PROSITE" id="PS00028">
    <property type="entry name" value="ZINC_FINGER_C2H2_1"/>
    <property type="match status" value="1"/>
</dbReference>
<dbReference type="GO" id="GO:0005681">
    <property type="term" value="C:spliceosomal complex"/>
    <property type="evidence" value="ECO:0007669"/>
    <property type="project" value="InterPro"/>
</dbReference>
<dbReference type="GO" id="GO:0008270">
    <property type="term" value="F:zinc ion binding"/>
    <property type="evidence" value="ECO:0007669"/>
    <property type="project" value="UniProtKB-KW"/>
</dbReference>
<keyword evidence="6" id="KW-0862">Zinc</keyword>
<dbReference type="AlphaFoldDB" id="A0A9W9NRN8"/>
<dbReference type="PROSITE" id="PS50171">
    <property type="entry name" value="ZF_MATRIN"/>
    <property type="match status" value="1"/>
</dbReference>
<gene>
    <name evidence="10" type="ORF">N7468_007886</name>
</gene>
<dbReference type="Gene3D" id="3.30.160.60">
    <property type="entry name" value="Classic Zinc Finger"/>
    <property type="match status" value="1"/>
</dbReference>
<dbReference type="InterPro" id="IPR000690">
    <property type="entry name" value="Matrin/U1-C_Znf_C2H2"/>
</dbReference>
<dbReference type="Pfam" id="PF11931">
    <property type="entry name" value="SF3a60_Prp9_C"/>
    <property type="match status" value="1"/>
</dbReference>
<dbReference type="Pfam" id="PF12108">
    <property type="entry name" value="SF3a60_bindingd"/>
    <property type="match status" value="1"/>
</dbReference>
<dbReference type="InterPro" id="IPR031774">
    <property type="entry name" value="SF3A3_dom"/>
</dbReference>
<evidence type="ECO:0000313" key="11">
    <source>
        <dbReference type="Proteomes" id="UP001150941"/>
    </source>
</evidence>
<accession>A0A9W9NRN8</accession>
<feature type="compositionally biased region" description="Basic and acidic residues" evidence="8">
    <location>
        <begin position="371"/>
        <end position="395"/>
    </location>
</feature>
<evidence type="ECO:0000256" key="7">
    <source>
        <dbReference type="ARBA" id="ARBA00023242"/>
    </source>
</evidence>
<dbReference type="GO" id="GO:0000398">
    <property type="term" value="P:mRNA splicing, via spliceosome"/>
    <property type="evidence" value="ECO:0007669"/>
    <property type="project" value="InterPro"/>
</dbReference>
<keyword evidence="5" id="KW-0863">Zinc-finger</keyword>
<proteinExistence type="inferred from homology"/>
<evidence type="ECO:0000256" key="6">
    <source>
        <dbReference type="ARBA" id="ARBA00022833"/>
    </source>
</evidence>
<feature type="region of interest" description="Disordered" evidence="8">
    <location>
        <begin position="311"/>
        <end position="347"/>
    </location>
</feature>
<evidence type="ECO:0000256" key="8">
    <source>
        <dbReference type="SAM" id="MobiDB-lite"/>
    </source>
</evidence>
<protein>
    <recommendedName>
        <fullName evidence="9">Matrin-type domain-containing protein</fullName>
    </recommendedName>
</protein>
<dbReference type="InterPro" id="IPR013087">
    <property type="entry name" value="Znf_C2H2_type"/>
</dbReference>
<dbReference type="InterPro" id="IPR051421">
    <property type="entry name" value="RNA_Proc_DNA_Dmg_Regulator"/>
</dbReference>
<evidence type="ECO:0000256" key="1">
    <source>
        <dbReference type="ARBA" id="ARBA00004123"/>
    </source>
</evidence>
<feature type="region of interest" description="Disordered" evidence="8">
    <location>
        <begin position="370"/>
        <end position="423"/>
    </location>
</feature>
<dbReference type="InterPro" id="IPR021966">
    <property type="entry name" value="SF3a60_bindingd"/>
</dbReference>
<dbReference type="OrthoDB" id="2160351at2759"/>